<evidence type="ECO:0000313" key="2">
    <source>
        <dbReference type="Proteomes" id="UP001163603"/>
    </source>
</evidence>
<sequence>MALHLSRPFPAFLNLNPFSTKSPPSTKLKISCFAPHHSNKCKREYTNVMIVPTGVGAAIGGYAGDALPVARALSSVVDCLITHPNVLNAAMLYWPMSNVLYVEGYALDRFAEGLWALMPVHQNKVGLVLDAGIEPELRFRHLQVADAARASLGLPIMEYIITDMPLKVEKWVDPKTGQSTGRIKNPNSLLQAVQTLINRAQVNAIAVVGRFPDDDVGDVDDYRQGMGIDVLAGLEAVISHLVVKEFQIPCAHAPALSPLPLTQFLSPKSAAEEIGYTFFPCVLAGLSNAPQYLTKSSESLEKSCIFGSDVDSVVLPLDACGGDGALAFATSKRKKPLIIAVEENETVLNDTPDKFGIEVVKVSNYWEAIGVIAAHKAGIDPHSLRRNRISNIRCSSVMPTNGTAVSSATPIIQ</sequence>
<evidence type="ECO:0000313" key="1">
    <source>
        <dbReference type="EMBL" id="KAJ0038222.1"/>
    </source>
</evidence>
<protein>
    <submittedName>
        <fullName evidence="1">Uncharacterized protein</fullName>
    </submittedName>
</protein>
<reference evidence="2" key="1">
    <citation type="journal article" date="2023" name="G3 (Bethesda)">
        <title>Genome assembly and association tests identify interacting loci associated with vigor, precocity, and sex in interspecific pistachio rootstocks.</title>
        <authorList>
            <person name="Palmer W."/>
            <person name="Jacygrad E."/>
            <person name="Sagayaradj S."/>
            <person name="Cavanaugh K."/>
            <person name="Han R."/>
            <person name="Bertier L."/>
            <person name="Beede B."/>
            <person name="Kafkas S."/>
            <person name="Golino D."/>
            <person name="Preece J."/>
            <person name="Michelmore R."/>
        </authorList>
    </citation>
    <scope>NUCLEOTIDE SEQUENCE [LARGE SCALE GENOMIC DNA]</scope>
</reference>
<name>A0ACC0YKY1_9ROSI</name>
<keyword evidence="2" id="KW-1185">Reference proteome</keyword>
<proteinExistence type="predicted"/>
<dbReference type="EMBL" id="CM047741">
    <property type="protein sequence ID" value="KAJ0038222.1"/>
    <property type="molecule type" value="Genomic_DNA"/>
</dbReference>
<organism evidence="1 2">
    <name type="scientific">Pistacia integerrima</name>
    <dbReference type="NCBI Taxonomy" id="434235"/>
    <lineage>
        <taxon>Eukaryota</taxon>
        <taxon>Viridiplantae</taxon>
        <taxon>Streptophyta</taxon>
        <taxon>Embryophyta</taxon>
        <taxon>Tracheophyta</taxon>
        <taxon>Spermatophyta</taxon>
        <taxon>Magnoliopsida</taxon>
        <taxon>eudicotyledons</taxon>
        <taxon>Gunneridae</taxon>
        <taxon>Pentapetalae</taxon>
        <taxon>rosids</taxon>
        <taxon>malvids</taxon>
        <taxon>Sapindales</taxon>
        <taxon>Anacardiaceae</taxon>
        <taxon>Pistacia</taxon>
    </lineage>
</organism>
<accession>A0ACC0YKY1</accession>
<gene>
    <name evidence="1" type="ORF">Pint_22239</name>
</gene>
<dbReference type="Proteomes" id="UP001163603">
    <property type="component" value="Chromosome 6"/>
</dbReference>
<comment type="caution">
    <text evidence="1">The sequence shown here is derived from an EMBL/GenBank/DDBJ whole genome shotgun (WGS) entry which is preliminary data.</text>
</comment>